<sequence length="32" mass="3757">MSSRPLNRWSLQSARINNYEPGQHCILRTTNL</sequence>
<protein>
    <submittedName>
        <fullName evidence="1">Uncharacterized protein</fullName>
    </submittedName>
</protein>
<proteinExistence type="predicted"/>
<dbReference type="EMBL" id="GBXM01061118">
    <property type="protein sequence ID" value="JAH47459.1"/>
    <property type="molecule type" value="Transcribed_RNA"/>
</dbReference>
<name>A0A0E9T1N8_ANGAN</name>
<accession>A0A0E9T1N8</accession>
<reference evidence="1" key="1">
    <citation type="submission" date="2014-11" db="EMBL/GenBank/DDBJ databases">
        <authorList>
            <person name="Amaro Gonzalez C."/>
        </authorList>
    </citation>
    <scope>NUCLEOTIDE SEQUENCE</scope>
</reference>
<evidence type="ECO:0000313" key="1">
    <source>
        <dbReference type="EMBL" id="JAH47459.1"/>
    </source>
</evidence>
<dbReference type="AlphaFoldDB" id="A0A0E9T1N8"/>
<reference evidence="1" key="2">
    <citation type="journal article" date="2015" name="Fish Shellfish Immunol.">
        <title>Early steps in the European eel (Anguilla anguilla)-Vibrio vulnificus interaction in the gills: Role of the RtxA13 toxin.</title>
        <authorList>
            <person name="Callol A."/>
            <person name="Pajuelo D."/>
            <person name="Ebbesson L."/>
            <person name="Teles M."/>
            <person name="MacKenzie S."/>
            <person name="Amaro C."/>
        </authorList>
    </citation>
    <scope>NUCLEOTIDE SEQUENCE</scope>
</reference>
<organism evidence="1">
    <name type="scientific">Anguilla anguilla</name>
    <name type="common">European freshwater eel</name>
    <name type="synonym">Muraena anguilla</name>
    <dbReference type="NCBI Taxonomy" id="7936"/>
    <lineage>
        <taxon>Eukaryota</taxon>
        <taxon>Metazoa</taxon>
        <taxon>Chordata</taxon>
        <taxon>Craniata</taxon>
        <taxon>Vertebrata</taxon>
        <taxon>Euteleostomi</taxon>
        <taxon>Actinopterygii</taxon>
        <taxon>Neopterygii</taxon>
        <taxon>Teleostei</taxon>
        <taxon>Anguilliformes</taxon>
        <taxon>Anguillidae</taxon>
        <taxon>Anguilla</taxon>
    </lineage>
</organism>